<reference evidence="1 2" key="1">
    <citation type="submission" date="2020-08" db="EMBL/GenBank/DDBJ databases">
        <title>Genomic Encyclopedia of Type Strains, Phase IV (KMG-IV): sequencing the most valuable type-strain genomes for metagenomic binning, comparative biology and taxonomic classification.</title>
        <authorList>
            <person name="Goeker M."/>
        </authorList>
    </citation>
    <scope>NUCLEOTIDE SEQUENCE [LARGE SCALE GENOMIC DNA]</scope>
    <source>
        <strain evidence="1 2">DSM 40141</strain>
    </source>
</reference>
<evidence type="ECO:0000313" key="2">
    <source>
        <dbReference type="Proteomes" id="UP000540423"/>
    </source>
</evidence>
<sequence>MRQPLAKIAREALGCGTTGATANTCHGAGPVVADVWTENGLGFVLLVHRRDDGHFAEELFYSLHDPSEGAGTADWADCDHLSGGLLGVDPQDPQARAEILAGRDMAIVTESESLVHTRRLPEDDGDELVRTVQLLIAPGATALEVENLTRHTRHCRPVQFPLALIVLLPGDRLRVRAVTTTEAGHETVSDHIELLHPSGPALGGGDPGPFLTGAG</sequence>
<accession>A0A7X0LU79</accession>
<comment type="caution">
    <text evidence="1">The sequence shown here is derived from an EMBL/GenBank/DDBJ whole genome shotgun (WGS) entry which is preliminary data.</text>
</comment>
<protein>
    <submittedName>
        <fullName evidence="1">Uncharacterized protein</fullName>
    </submittedName>
</protein>
<proteinExistence type="predicted"/>
<organism evidence="1 2">
    <name type="scientific">Streptomyces candidus</name>
    <dbReference type="NCBI Taxonomy" id="67283"/>
    <lineage>
        <taxon>Bacteria</taxon>
        <taxon>Bacillati</taxon>
        <taxon>Actinomycetota</taxon>
        <taxon>Actinomycetes</taxon>
        <taxon>Kitasatosporales</taxon>
        <taxon>Streptomycetaceae</taxon>
        <taxon>Streptomyces</taxon>
    </lineage>
</organism>
<keyword evidence="2" id="KW-1185">Reference proteome</keyword>
<name>A0A7X0LU79_9ACTN</name>
<dbReference type="EMBL" id="JACHEM010000029">
    <property type="protein sequence ID" value="MBB6439801.1"/>
    <property type="molecule type" value="Genomic_DNA"/>
</dbReference>
<dbReference type="RefSeq" id="WP_185036307.1">
    <property type="nucleotide sequence ID" value="NZ_JACHEM010000029.1"/>
</dbReference>
<dbReference type="AlphaFoldDB" id="A0A7X0LU79"/>
<gene>
    <name evidence="1" type="ORF">HNQ79_006313</name>
</gene>
<evidence type="ECO:0000313" key="1">
    <source>
        <dbReference type="EMBL" id="MBB6439801.1"/>
    </source>
</evidence>
<dbReference type="Proteomes" id="UP000540423">
    <property type="component" value="Unassembled WGS sequence"/>
</dbReference>